<proteinExistence type="predicted"/>
<name>A0AA40FT45_9HYME</name>
<keyword evidence="2" id="KW-1185">Reference proteome</keyword>
<reference evidence="1" key="1">
    <citation type="submission" date="2021-10" db="EMBL/GenBank/DDBJ databases">
        <title>Melipona bicolor Genome sequencing and assembly.</title>
        <authorList>
            <person name="Araujo N.S."/>
            <person name="Arias M.C."/>
        </authorList>
    </citation>
    <scope>NUCLEOTIDE SEQUENCE</scope>
    <source>
        <strain evidence="1">USP_2M_L1-L4_2017</strain>
        <tissue evidence="1">Whole body</tissue>
    </source>
</reference>
<dbReference type="EMBL" id="JAHYIQ010000017">
    <property type="protein sequence ID" value="KAK1124865.1"/>
    <property type="molecule type" value="Genomic_DNA"/>
</dbReference>
<protein>
    <submittedName>
        <fullName evidence="1">Uncharacterized protein</fullName>
    </submittedName>
</protein>
<gene>
    <name evidence="1" type="ORF">K0M31_006218</name>
</gene>
<organism evidence="1 2">
    <name type="scientific">Melipona bicolor</name>
    <dbReference type="NCBI Taxonomy" id="60889"/>
    <lineage>
        <taxon>Eukaryota</taxon>
        <taxon>Metazoa</taxon>
        <taxon>Ecdysozoa</taxon>
        <taxon>Arthropoda</taxon>
        <taxon>Hexapoda</taxon>
        <taxon>Insecta</taxon>
        <taxon>Pterygota</taxon>
        <taxon>Neoptera</taxon>
        <taxon>Endopterygota</taxon>
        <taxon>Hymenoptera</taxon>
        <taxon>Apocrita</taxon>
        <taxon>Aculeata</taxon>
        <taxon>Apoidea</taxon>
        <taxon>Anthophila</taxon>
        <taxon>Apidae</taxon>
        <taxon>Melipona</taxon>
    </lineage>
</organism>
<dbReference type="Proteomes" id="UP001177670">
    <property type="component" value="Unassembled WGS sequence"/>
</dbReference>
<evidence type="ECO:0000313" key="1">
    <source>
        <dbReference type="EMBL" id="KAK1124865.1"/>
    </source>
</evidence>
<sequence>MDSIFSSWENNWFECSEDYEMPRRCTHGRYEPIADRLERLIEGKQASKSSNSTIFPNFGHFAGHSFSLRFVPDGSTYSSDLPY</sequence>
<comment type="caution">
    <text evidence="1">The sequence shown here is derived from an EMBL/GenBank/DDBJ whole genome shotgun (WGS) entry which is preliminary data.</text>
</comment>
<accession>A0AA40FT45</accession>
<dbReference type="AlphaFoldDB" id="A0AA40FT45"/>
<evidence type="ECO:0000313" key="2">
    <source>
        <dbReference type="Proteomes" id="UP001177670"/>
    </source>
</evidence>